<keyword evidence="3" id="KW-1185">Reference proteome</keyword>
<comment type="caution">
    <text evidence="2">The sequence shown here is derived from an EMBL/GenBank/DDBJ whole genome shotgun (WGS) entry which is preliminary data.</text>
</comment>
<evidence type="ECO:0000313" key="3">
    <source>
        <dbReference type="Proteomes" id="UP000324222"/>
    </source>
</evidence>
<sequence>MGSQAPPQPCLPLRPSGSHHDLDQDAATNSPSIPVSTPHISFNSQCFIGISCCLPPKMYKV</sequence>
<evidence type="ECO:0000256" key="1">
    <source>
        <dbReference type="SAM" id="MobiDB-lite"/>
    </source>
</evidence>
<feature type="compositionally biased region" description="Pro residues" evidence="1">
    <location>
        <begin position="1"/>
        <end position="12"/>
    </location>
</feature>
<feature type="region of interest" description="Disordered" evidence="1">
    <location>
        <begin position="1"/>
        <end position="34"/>
    </location>
</feature>
<reference evidence="2 3" key="1">
    <citation type="submission" date="2019-05" db="EMBL/GenBank/DDBJ databases">
        <title>Another draft genome of Portunus trituberculatus and its Hox gene families provides insights of decapod evolution.</title>
        <authorList>
            <person name="Jeong J.-H."/>
            <person name="Song I."/>
            <person name="Kim S."/>
            <person name="Choi T."/>
            <person name="Kim D."/>
            <person name="Ryu S."/>
            <person name="Kim W."/>
        </authorList>
    </citation>
    <scope>NUCLEOTIDE SEQUENCE [LARGE SCALE GENOMIC DNA]</scope>
    <source>
        <tissue evidence="2">Muscle</tissue>
    </source>
</reference>
<gene>
    <name evidence="2" type="ORF">E2C01_019336</name>
</gene>
<dbReference type="Proteomes" id="UP000324222">
    <property type="component" value="Unassembled WGS sequence"/>
</dbReference>
<organism evidence="2 3">
    <name type="scientific">Portunus trituberculatus</name>
    <name type="common">Swimming crab</name>
    <name type="synonym">Neptunus trituberculatus</name>
    <dbReference type="NCBI Taxonomy" id="210409"/>
    <lineage>
        <taxon>Eukaryota</taxon>
        <taxon>Metazoa</taxon>
        <taxon>Ecdysozoa</taxon>
        <taxon>Arthropoda</taxon>
        <taxon>Crustacea</taxon>
        <taxon>Multicrustacea</taxon>
        <taxon>Malacostraca</taxon>
        <taxon>Eumalacostraca</taxon>
        <taxon>Eucarida</taxon>
        <taxon>Decapoda</taxon>
        <taxon>Pleocyemata</taxon>
        <taxon>Brachyura</taxon>
        <taxon>Eubrachyura</taxon>
        <taxon>Portunoidea</taxon>
        <taxon>Portunidae</taxon>
        <taxon>Portuninae</taxon>
        <taxon>Portunus</taxon>
    </lineage>
</organism>
<accession>A0A5B7DWX7</accession>
<protein>
    <submittedName>
        <fullName evidence="2">Uncharacterized protein</fullName>
    </submittedName>
</protein>
<dbReference type="AlphaFoldDB" id="A0A5B7DWX7"/>
<evidence type="ECO:0000313" key="2">
    <source>
        <dbReference type="EMBL" id="MPC26202.1"/>
    </source>
</evidence>
<proteinExistence type="predicted"/>
<dbReference type="EMBL" id="VSRR010001569">
    <property type="protein sequence ID" value="MPC26202.1"/>
    <property type="molecule type" value="Genomic_DNA"/>
</dbReference>
<name>A0A5B7DWX7_PORTR</name>